<dbReference type="InterPro" id="IPR036759">
    <property type="entry name" value="TPK_catalytic_sf"/>
</dbReference>
<name>L8WXB9_THACA</name>
<dbReference type="Proteomes" id="UP000011668">
    <property type="component" value="Unassembled WGS sequence"/>
</dbReference>
<keyword evidence="2" id="KW-0547">Nucleotide-binding</keyword>
<evidence type="ECO:0000313" key="6">
    <source>
        <dbReference type="EMBL" id="ELU40999.1"/>
    </source>
</evidence>
<evidence type="ECO:0000259" key="5">
    <source>
        <dbReference type="Pfam" id="PF04263"/>
    </source>
</evidence>
<dbReference type="SUPFAM" id="SSF63999">
    <property type="entry name" value="Thiamin pyrophosphokinase, catalytic domain"/>
    <property type="match status" value="1"/>
</dbReference>
<comment type="caution">
    <text evidence="6">The sequence shown here is derived from an EMBL/GenBank/DDBJ whole genome shotgun (WGS) entry which is preliminary data.</text>
</comment>
<dbReference type="STRING" id="983506.L8WXB9"/>
<dbReference type="PANTHER" id="PTHR13622:SF8">
    <property type="entry name" value="THIAMIN PYROPHOSPHOKINASE 1"/>
    <property type="match status" value="1"/>
</dbReference>
<dbReference type="PANTHER" id="PTHR13622">
    <property type="entry name" value="THIAMIN PYROPHOSPHOKINASE"/>
    <property type="match status" value="1"/>
</dbReference>
<dbReference type="OMA" id="CIAWIAN"/>
<dbReference type="GO" id="GO:0004788">
    <property type="term" value="F:thiamine diphosphokinase activity"/>
    <property type="evidence" value="ECO:0007669"/>
    <property type="project" value="InterPro"/>
</dbReference>
<protein>
    <submittedName>
        <fullName evidence="6">Thiamin pyrophosphokinase, catalytic domain-containing protein</fullName>
    </submittedName>
</protein>
<organism evidence="6 7">
    <name type="scientific">Thanatephorus cucumeris (strain AG1-IA)</name>
    <name type="common">Rice sheath blight fungus</name>
    <name type="synonym">Rhizoctonia solani</name>
    <dbReference type="NCBI Taxonomy" id="983506"/>
    <lineage>
        <taxon>Eukaryota</taxon>
        <taxon>Fungi</taxon>
        <taxon>Dikarya</taxon>
        <taxon>Basidiomycota</taxon>
        <taxon>Agaricomycotina</taxon>
        <taxon>Agaricomycetes</taxon>
        <taxon>Cantharellales</taxon>
        <taxon>Ceratobasidiaceae</taxon>
        <taxon>Rhizoctonia</taxon>
        <taxon>Rhizoctonia solani AG-1</taxon>
    </lineage>
</organism>
<keyword evidence="4" id="KW-0067">ATP-binding</keyword>
<sequence length="169" mass="19127">MPSSFPNSIWNVSFLDPGAESRNPLALVVLNQALAPVTFARLWLKCRWRIFADGGSNRVYDAFSPEERLRRKGVPIEQIEDQDSTDLMKCIAWIANVEKSQDAKLDVALLGGLSGRLDHTVHTMSLLHKLRNVHRIFAISNESVGWVLDRVSIPSHRRQKGYLITPVRI</sequence>
<dbReference type="EMBL" id="AFRT01001224">
    <property type="protein sequence ID" value="ELU40999.1"/>
    <property type="molecule type" value="Genomic_DNA"/>
</dbReference>
<keyword evidence="1" id="KW-0808">Transferase</keyword>
<dbReference type="GO" id="GO:0016301">
    <property type="term" value="F:kinase activity"/>
    <property type="evidence" value="ECO:0007669"/>
    <property type="project" value="UniProtKB-KW"/>
</dbReference>
<dbReference type="InterPro" id="IPR007371">
    <property type="entry name" value="TPK_catalytic"/>
</dbReference>
<dbReference type="AlphaFoldDB" id="L8WXB9"/>
<evidence type="ECO:0000256" key="3">
    <source>
        <dbReference type="ARBA" id="ARBA00022777"/>
    </source>
</evidence>
<dbReference type="GO" id="GO:0005524">
    <property type="term" value="F:ATP binding"/>
    <property type="evidence" value="ECO:0007669"/>
    <property type="project" value="UniProtKB-KW"/>
</dbReference>
<gene>
    <name evidence="6" type="ORF">AG1IA_04967</name>
</gene>
<proteinExistence type="predicted"/>
<accession>L8WXB9</accession>
<dbReference type="Gene3D" id="3.40.50.10240">
    <property type="entry name" value="Thiamin pyrophosphokinase, catalytic domain"/>
    <property type="match status" value="1"/>
</dbReference>
<keyword evidence="3 6" id="KW-0418">Kinase</keyword>
<evidence type="ECO:0000256" key="4">
    <source>
        <dbReference type="ARBA" id="ARBA00022840"/>
    </source>
</evidence>
<evidence type="ECO:0000256" key="2">
    <source>
        <dbReference type="ARBA" id="ARBA00022741"/>
    </source>
</evidence>
<reference evidence="6 7" key="1">
    <citation type="journal article" date="2013" name="Nat. Commun.">
        <title>The evolution and pathogenic mechanisms of the rice sheath blight pathogen.</title>
        <authorList>
            <person name="Zheng A."/>
            <person name="Lin R."/>
            <person name="Xu L."/>
            <person name="Qin P."/>
            <person name="Tang C."/>
            <person name="Ai P."/>
            <person name="Zhang D."/>
            <person name="Liu Y."/>
            <person name="Sun Z."/>
            <person name="Feng H."/>
            <person name="Wang Y."/>
            <person name="Chen Y."/>
            <person name="Liang X."/>
            <person name="Fu R."/>
            <person name="Li Q."/>
            <person name="Zhang J."/>
            <person name="Yu X."/>
            <person name="Xie Z."/>
            <person name="Ding L."/>
            <person name="Guan P."/>
            <person name="Tang J."/>
            <person name="Liang Y."/>
            <person name="Wang S."/>
            <person name="Deng Q."/>
            <person name="Li S."/>
            <person name="Zhu J."/>
            <person name="Wang L."/>
            <person name="Liu H."/>
            <person name="Li P."/>
        </authorList>
    </citation>
    <scope>NUCLEOTIDE SEQUENCE [LARGE SCALE GENOMIC DNA]</scope>
    <source>
        <strain evidence="7">AG-1 IA</strain>
    </source>
</reference>
<dbReference type="HOGENOM" id="CLU_1579561_0_0_1"/>
<keyword evidence="7" id="KW-1185">Reference proteome</keyword>
<dbReference type="GO" id="GO:0009229">
    <property type="term" value="P:thiamine diphosphate biosynthetic process"/>
    <property type="evidence" value="ECO:0007669"/>
    <property type="project" value="InterPro"/>
</dbReference>
<feature type="domain" description="Thiamin pyrophosphokinase catalytic" evidence="5">
    <location>
        <begin position="39"/>
        <end position="132"/>
    </location>
</feature>
<dbReference type="OrthoDB" id="25149at2759"/>
<evidence type="ECO:0000256" key="1">
    <source>
        <dbReference type="ARBA" id="ARBA00022679"/>
    </source>
</evidence>
<dbReference type="Pfam" id="PF04263">
    <property type="entry name" value="TPK_catalytic"/>
    <property type="match status" value="1"/>
</dbReference>
<evidence type="ECO:0000313" key="7">
    <source>
        <dbReference type="Proteomes" id="UP000011668"/>
    </source>
</evidence>